<protein>
    <recommendedName>
        <fullName evidence="1">Nmd3 N-terminal domain-containing protein</fullName>
    </recommendedName>
</protein>
<comment type="caution">
    <text evidence="2">The sequence shown here is derived from an EMBL/GenBank/DDBJ whole genome shotgun (WGS) entry which is preliminary data.</text>
</comment>
<reference evidence="2" key="1">
    <citation type="journal article" date="2020" name="mSystems">
        <title>Genome- and Community-Level Interaction Insights into Carbon Utilization and Element Cycling Functions of Hydrothermarchaeota in Hydrothermal Sediment.</title>
        <authorList>
            <person name="Zhou Z."/>
            <person name="Liu Y."/>
            <person name="Xu W."/>
            <person name="Pan J."/>
            <person name="Luo Z.H."/>
            <person name="Li M."/>
        </authorList>
    </citation>
    <scope>NUCLEOTIDE SEQUENCE [LARGE SCALE GENOMIC DNA]</scope>
    <source>
        <strain evidence="2">SpSt-123</strain>
    </source>
</reference>
<sequence length="334" mass="37980">MPRCVRCGKEVQALIEGLCIDCFIYTRGIDTLFKATVDQCPVCGRIRIDNKWTDNPSDLSSWLARKIGEKYSKIFNKYGLMIRDVELSGNSFIAKIPSENSVLVFKGKIELSFRRSICPLCLREKQESFEAVIQVRAEDEEDIKKIREVVDTTLSTLPPERASEVLVIDELKEGLDLKVYSHSTARFIANRIKALYPSELKETHKLITIKGGKRQSKLTISVRLLKTTGYEIVYYKNKPALVTYLSSGKIKLLLHNGNSLLIDRKTLDKETRVFRGTVEEVVITDIDEEHVYVRKHDSTPRRIPLEKAFIHAPVGSRAILVEDEDGIIVLFPAP</sequence>
<evidence type="ECO:0000313" key="2">
    <source>
        <dbReference type="EMBL" id="HDS10610.1"/>
    </source>
</evidence>
<proteinExistence type="predicted"/>
<name>A0A7C1IDA4_9CREN</name>
<dbReference type="PANTHER" id="PTHR12746:SF2">
    <property type="entry name" value="60S RIBOSOMAL EXPORT PROTEIN NMD3"/>
    <property type="match status" value="1"/>
</dbReference>
<dbReference type="AlphaFoldDB" id="A0A7C1IDA4"/>
<dbReference type="InterPro" id="IPR007064">
    <property type="entry name" value="Nmd3_N"/>
</dbReference>
<dbReference type="Pfam" id="PF04981">
    <property type="entry name" value="NMD3"/>
    <property type="match status" value="1"/>
</dbReference>
<evidence type="ECO:0000259" key="1">
    <source>
        <dbReference type="Pfam" id="PF04981"/>
    </source>
</evidence>
<gene>
    <name evidence="2" type="ORF">ENO04_03180</name>
</gene>
<dbReference type="PANTHER" id="PTHR12746">
    <property type="entry name" value="NONSENSE-MEDIATED MRNA DECAY PROTEIN 3"/>
    <property type="match status" value="1"/>
</dbReference>
<dbReference type="InterPro" id="IPR039768">
    <property type="entry name" value="Nmd3"/>
</dbReference>
<accession>A0A7C1IDA4</accession>
<organism evidence="2">
    <name type="scientific">Fervidicoccus fontis</name>
    <dbReference type="NCBI Taxonomy" id="683846"/>
    <lineage>
        <taxon>Archaea</taxon>
        <taxon>Thermoproteota</taxon>
        <taxon>Thermoprotei</taxon>
        <taxon>Fervidicoccales</taxon>
        <taxon>Fervidicoccaceae</taxon>
        <taxon>Fervidicoccus</taxon>
    </lineage>
</organism>
<dbReference type="GO" id="GO:0043023">
    <property type="term" value="F:ribosomal large subunit binding"/>
    <property type="evidence" value="ECO:0007669"/>
    <property type="project" value="InterPro"/>
</dbReference>
<dbReference type="EMBL" id="DSDY01000100">
    <property type="protein sequence ID" value="HDS10610.1"/>
    <property type="molecule type" value="Genomic_DNA"/>
</dbReference>
<dbReference type="GO" id="GO:0005737">
    <property type="term" value="C:cytoplasm"/>
    <property type="evidence" value="ECO:0007669"/>
    <property type="project" value="TreeGrafter"/>
</dbReference>
<feature type="domain" description="Nmd3 N-terminal" evidence="1">
    <location>
        <begin position="4"/>
        <end position="224"/>
    </location>
</feature>